<comment type="caution">
    <text evidence="2">The sequence shown here is derived from an EMBL/GenBank/DDBJ whole genome shotgun (WGS) entry which is preliminary data.</text>
</comment>
<feature type="region of interest" description="Disordered" evidence="1">
    <location>
        <begin position="224"/>
        <end position="259"/>
    </location>
</feature>
<feature type="compositionally biased region" description="Basic and acidic residues" evidence="1">
    <location>
        <begin position="74"/>
        <end position="87"/>
    </location>
</feature>
<accession>A0A9N8F371</accession>
<dbReference type="AlphaFoldDB" id="A0A9N8F371"/>
<feature type="compositionally biased region" description="Basic residues" evidence="1">
    <location>
        <begin position="235"/>
        <end position="249"/>
    </location>
</feature>
<proteinExistence type="predicted"/>
<gene>
    <name evidence="2" type="ORF">SEMRO_4124_G353030.1</name>
</gene>
<dbReference type="EMBL" id="CAICTM010004122">
    <property type="protein sequence ID" value="CAB9531857.1"/>
    <property type="molecule type" value="Genomic_DNA"/>
</dbReference>
<sequence>MAARAAKNKQSSDYDDDSDNGGDDDDDNYEEEQQRERKRRTMIFGNEDSDESIVEAKSYQTKKKRGATGGGNKKKADGGRSRNESRAGRGNRKRAANTPATSRSQQMDNRVREKLDGCEGPLFTAQTMSRPEHLLASYKEPDGSDTESVANEKRWPKVVPGLFFYTEQAPNANGKGGGDFLKAPTIHFWTGSDATNDILSKELKKRGLKREYHATYEGLKQAVFGHESITEAQRNKIRKRTLKSKAKNQKKGDDSDADE</sequence>
<evidence type="ECO:0000313" key="3">
    <source>
        <dbReference type="Proteomes" id="UP001153069"/>
    </source>
</evidence>
<name>A0A9N8F371_9STRA</name>
<organism evidence="2 3">
    <name type="scientific">Seminavis robusta</name>
    <dbReference type="NCBI Taxonomy" id="568900"/>
    <lineage>
        <taxon>Eukaryota</taxon>
        <taxon>Sar</taxon>
        <taxon>Stramenopiles</taxon>
        <taxon>Ochrophyta</taxon>
        <taxon>Bacillariophyta</taxon>
        <taxon>Bacillariophyceae</taxon>
        <taxon>Bacillariophycidae</taxon>
        <taxon>Naviculales</taxon>
        <taxon>Naviculaceae</taxon>
        <taxon>Seminavis</taxon>
    </lineage>
</organism>
<protein>
    <submittedName>
        <fullName evidence="2">Uncharacterized protein</fullName>
    </submittedName>
</protein>
<keyword evidence="3" id="KW-1185">Reference proteome</keyword>
<feature type="region of interest" description="Disordered" evidence="1">
    <location>
        <begin position="1"/>
        <end position="110"/>
    </location>
</feature>
<feature type="compositionally biased region" description="Polar residues" evidence="1">
    <location>
        <begin position="98"/>
        <end position="108"/>
    </location>
</feature>
<evidence type="ECO:0000256" key="1">
    <source>
        <dbReference type="SAM" id="MobiDB-lite"/>
    </source>
</evidence>
<evidence type="ECO:0000313" key="2">
    <source>
        <dbReference type="EMBL" id="CAB9531857.1"/>
    </source>
</evidence>
<feature type="compositionally biased region" description="Basic and acidic residues" evidence="1">
    <location>
        <begin position="250"/>
        <end position="259"/>
    </location>
</feature>
<feature type="compositionally biased region" description="Acidic residues" evidence="1">
    <location>
        <begin position="13"/>
        <end position="33"/>
    </location>
</feature>
<dbReference type="Proteomes" id="UP001153069">
    <property type="component" value="Unassembled WGS sequence"/>
</dbReference>
<reference evidence="2" key="1">
    <citation type="submission" date="2020-06" db="EMBL/GenBank/DDBJ databases">
        <authorList>
            <consortium name="Plant Systems Biology data submission"/>
        </authorList>
    </citation>
    <scope>NUCLEOTIDE SEQUENCE</scope>
    <source>
        <strain evidence="2">D6</strain>
    </source>
</reference>